<evidence type="ECO:0000313" key="3">
    <source>
        <dbReference type="EMBL" id="CAD9117680.1"/>
    </source>
</evidence>
<reference evidence="3" key="1">
    <citation type="submission" date="2021-01" db="EMBL/GenBank/DDBJ databases">
        <authorList>
            <person name="Corre E."/>
            <person name="Pelletier E."/>
            <person name="Niang G."/>
            <person name="Scheremetjew M."/>
            <person name="Finn R."/>
            <person name="Kale V."/>
            <person name="Holt S."/>
            <person name="Cochrane G."/>
            <person name="Meng A."/>
            <person name="Brown T."/>
            <person name="Cohen L."/>
        </authorList>
    </citation>
    <scope>NUCLEOTIDE SEQUENCE</scope>
    <source>
        <strain evidence="3">CCAP 1951/1</strain>
    </source>
</reference>
<dbReference type="EMBL" id="HBGF01023625">
    <property type="protein sequence ID" value="CAD9117680.1"/>
    <property type="molecule type" value="Transcribed_RNA"/>
</dbReference>
<proteinExistence type="predicted"/>
<evidence type="ECO:0000256" key="2">
    <source>
        <dbReference type="SAM" id="Phobius"/>
    </source>
</evidence>
<feature type="transmembrane region" description="Helical" evidence="2">
    <location>
        <begin position="58"/>
        <end position="76"/>
    </location>
</feature>
<feature type="transmembrane region" description="Helical" evidence="2">
    <location>
        <begin position="27"/>
        <end position="46"/>
    </location>
</feature>
<name>A0A7S1LZ73_NEODS</name>
<sequence>MWFVEDVAAACAIAVASELPPINGSCTTSAVVLLLCALAHLAYLLAVRPFQRRLDATFAVTWAVTVVLVGLCAVVLTRDSGNEGASVALGWLIVVHSLSFFIQPGIAMCWAAILWHRRRAAPRRTDSSEATTTDAPNDVGAPLLAGVPTLHDAGKEGSGAASSTPAAEPAVAVRNPLANA</sequence>
<feature type="region of interest" description="Disordered" evidence="1">
    <location>
        <begin position="123"/>
        <end position="180"/>
    </location>
</feature>
<protein>
    <submittedName>
        <fullName evidence="3">Uncharacterized protein</fullName>
    </submittedName>
</protein>
<evidence type="ECO:0000256" key="1">
    <source>
        <dbReference type="SAM" id="MobiDB-lite"/>
    </source>
</evidence>
<keyword evidence="2" id="KW-0812">Transmembrane</keyword>
<keyword evidence="2" id="KW-1133">Transmembrane helix</keyword>
<organism evidence="3">
    <name type="scientific">Neobodo designis</name>
    <name type="common">Flagellated protozoan</name>
    <name type="synonym">Bodo designis</name>
    <dbReference type="NCBI Taxonomy" id="312471"/>
    <lineage>
        <taxon>Eukaryota</taxon>
        <taxon>Discoba</taxon>
        <taxon>Euglenozoa</taxon>
        <taxon>Kinetoplastea</taxon>
        <taxon>Metakinetoplastina</taxon>
        <taxon>Neobodonida</taxon>
        <taxon>Neobodo</taxon>
    </lineage>
</organism>
<keyword evidence="2" id="KW-0472">Membrane</keyword>
<dbReference type="AlphaFoldDB" id="A0A7S1LZ73"/>
<accession>A0A7S1LZ73</accession>
<gene>
    <name evidence="3" type="ORF">NDES1114_LOCUS15627</name>
</gene>
<feature type="transmembrane region" description="Helical" evidence="2">
    <location>
        <begin position="88"/>
        <end position="115"/>
    </location>
</feature>